<protein>
    <recommendedName>
        <fullName evidence="3">Protein kinase domain-containing protein</fullName>
    </recommendedName>
</protein>
<name>A0A0N9QJ87_9VIRU</name>
<proteinExistence type="predicted"/>
<evidence type="ECO:0008006" key="3">
    <source>
        <dbReference type="Google" id="ProtNLM"/>
    </source>
</evidence>
<sequence>MKNNRKTKKKGGKVIDSGGYGCVFSPALKCYNKTRTDGISKLSFVENSNVEWDTLQNVKNLLSKIPDYTNYFLLSNISTCIPDKLTSKDKENFSKCTSLEESGYNTNNINSNLNKFKIINMPYGGVNLDNIINLDIISFDKLNLLLQKLLLNGIIPMNKLKIYHFDIKSSNILYKDGKIKIIDFGEMGISTNNNIVPNILFNRAIQFNSPFSRILFDNFIIDNLTKYFIKYNIKYDTSREKKSDIIREIYNTYYNIGNQGHEEFFKTFLIPGIFKLLPNDLILKIWNIPLEAINISELLTDWIVNYCAEVVDKFFNFKTMLFNYNKYFSEIYSNNVDVYGFIMCYMIYIITDSNQYSLNLKVKISNLIIKYCFNSTYATRVIPIDLLIKDLKKLNNN</sequence>
<dbReference type="OrthoDB" id="8955at10239"/>
<accession>A0A0N9QJ87</accession>
<dbReference type="InterPro" id="IPR011009">
    <property type="entry name" value="Kinase-like_dom_sf"/>
</dbReference>
<dbReference type="Gene3D" id="1.10.510.10">
    <property type="entry name" value="Transferase(Phosphotransferase) domain 1"/>
    <property type="match status" value="1"/>
</dbReference>
<dbReference type="Proteomes" id="UP000203826">
    <property type="component" value="Segment"/>
</dbReference>
<evidence type="ECO:0000313" key="2">
    <source>
        <dbReference type="Proteomes" id="UP000203826"/>
    </source>
</evidence>
<gene>
    <name evidence="1" type="ORF">ceV_309</name>
</gene>
<dbReference type="EMBL" id="KT820662">
    <property type="protein sequence ID" value="ALH23215.1"/>
    <property type="molecule type" value="Genomic_DNA"/>
</dbReference>
<evidence type="ECO:0000313" key="1">
    <source>
        <dbReference type="EMBL" id="ALH23215.1"/>
    </source>
</evidence>
<dbReference type="KEGG" id="vg:26049176"/>
<dbReference type="SUPFAM" id="SSF56112">
    <property type="entry name" value="Protein kinase-like (PK-like)"/>
    <property type="match status" value="1"/>
</dbReference>
<reference evidence="1 2" key="1">
    <citation type="journal article" date="2015" name="Genome Announc.">
        <title>The 474-Kilobase-Pair Complete Genome Sequence of CeV-01B, a Virus Infecting Haptolina (Chrysochromulina) ericina (Prymnesiophyceae).</title>
        <authorList>
            <person name="Gallot-Lavallee L."/>
            <person name="Pagarete A."/>
            <person name="Legendre M."/>
            <person name="Santini S."/>
            <person name="Sandaa R.A."/>
            <person name="Himmelbauer H."/>
            <person name="Ogata H."/>
            <person name="Bratbak G."/>
            <person name="Claverie J.M."/>
        </authorList>
    </citation>
    <scope>NUCLEOTIDE SEQUENCE [LARGE SCALE GENOMIC DNA]</scope>
    <source>
        <strain evidence="1">CeV-01B</strain>
    </source>
</reference>
<organism evidence="1 2">
    <name type="scientific">Chrysochromulina ericina virus CeV-01B</name>
    <dbReference type="NCBI Taxonomy" id="3070830"/>
    <lineage>
        <taxon>Viruses</taxon>
        <taxon>Varidnaviria</taxon>
        <taxon>Bamfordvirae</taxon>
        <taxon>Nucleocytoviricota</taxon>
        <taxon>Megaviricetes</taxon>
        <taxon>Imitervirales</taxon>
        <taxon>Mesomimiviridae</taxon>
        <taxon>Tethysvirus</taxon>
        <taxon>Tethysvirus raunefjordenense</taxon>
    </lineage>
</organism>
<keyword evidence="2" id="KW-1185">Reference proteome</keyword>